<keyword evidence="1" id="KW-1133">Transmembrane helix</keyword>
<feature type="transmembrane region" description="Helical" evidence="1">
    <location>
        <begin position="335"/>
        <end position="354"/>
    </location>
</feature>
<dbReference type="InterPro" id="IPR059217">
    <property type="entry name" value="LA3751_2-like"/>
</dbReference>
<protein>
    <recommendedName>
        <fullName evidence="4">Dolichol-phosphate mannosyltransferase</fullName>
    </recommendedName>
</protein>
<comment type="caution">
    <text evidence="2">The sequence shown here is derived from an EMBL/GenBank/DDBJ whole genome shotgun (WGS) entry which is preliminary data.</text>
</comment>
<keyword evidence="3" id="KW-1185">Reference proteome</keyword>
<accession>A0A928ZX97</accession>
<feature type="transmembrane region" description="Helical" evidence="1">
    <location>
        <begin position="311"/>
        <end position="328"/>
    </location>
</feature>
<reference evidence="2" key="1">
    <citation type="submission" date="2020-10" db="EMBL/GenBank/DDBJ databases">
        <authorList>
            <person name="Castelo-Branco R."/>
            <person name="Eusebio N."/>
            <person name="Adriana R."/>
            <person name="Vieira A."/>
            <person name="Brugerolle De Fraissinette N."/>
            <person name="Rezende De Castro R."/>
            <person name="Schneider M.P."/>
            <person name="Vasconcelos V."/>
            <person name="Leao P.N."/>
        </authorList>
    </citation>
    <scope>NUCLEOTIDE SEQUENCE</scope>
    <source>
        <strain evidence="2">LEGE 11479</strain>
    </source>
</reference>
<name>A0A928ZX97_LEPEC</name>
<dbReference type="RefSeq" id="WP_193995053.1">
    <property type="nucleotide sequence ID" value="NZ_JADEXP010000239.1"/>
</dbReference>
<gene>
    <name evidence="2" type="ORF">IQ260_21035</name>
</gene>
<dbReference type="Proteomes" id="UP000615026">
    <property type="component" value="Unassembled WGS sequence"/>
</dbReference>
<feature type="transmembrane region" description="Helical" evidence="1">
    <location>
        <begin position="366"/>
        <end position="383"/>
    </location>
</feature>
<evidence type="ECO:0000313" key="3">
    <source>
        <dbReference type="Proteomes" id="UP000615026"/>
    </source>
</evidence>
<feature type="transmembrane region" description="Helical" evidence="1">
    <location>
        <begin position="216"/>
        <end position="232"/>
    </location>
</feature>
<evidence type="ECO:0008006" key="4">
    <source>
        <dbReference type="Google" id="ProtNLM"/>
    </source>
</evidence>
<evidence type="ECO:0000256" key="1">
    <source>
        <dbReference type="SAM" id="Phobius"/>
    </source>
</evidence>
<proteinExistence type="predicted"/>
<feature type="transmembrane region" description="Helical" evidence="1">
    <location>
        <begin position="7"/>
        <end position="25"/>
    </location>
</feature>
<dbReference type="EMBL" id="JADEXP010000239">
    <property type="protein sequence ID" value="MBE9069136.1"/>
    <property type="molecule type" value="Genomic_DNA"/>
</dbReference>
<sequence length="557" mass="62005">MQNSKKWLSWILPGLVLILGIGLSLKLQVYSRDGVFFSTDAGLKALLTQQLSTGQWQVALDIPRPPWVLTLWRQGLYPFAPPYAYEQQGNYFITFPFTFSALTAPFYALMGYSGLYVVPLVSLWVIWGRFWHVCQVWRLRSRITALSLGLVILASPLTLYGAMYWEHTLAVALAFWGLSGLMLHSLSKNSSNRISLNEATVNGVCVGLSVWFRPEFSCLVAILGIMIGFSLAPPKQLPTWLRVPIPRGLSRSVVMAFVGVMVATVLGLFGMNWVFYGHPLGIRAFYLGTELSLGQQVGQIGSNYGQMVVSLLRYFPAILLGLGLPWWLRGRARRTGIMLGLVGGLFAIAVPLIASSAVSTQQWGPRFYLILVPMVGLVVAAGLQHLWRFRQKRRYALAAIALVWVIGFYANIINGGLLIYRDPLTNSTSLPSNYAPIAPAITALANYDERWVAMPHQHVAQQLWPSVHLKTFFRTETNEAIERLAAALINQNEPSFLYICNPEKPCPTPGQGTLRFQMPDGNGGNTRIRVSFESLGTFGQYPFYRGAIQTRQAGPQR</sequence>
<keyword evidence="1" id="KW-0812">Transmembrane</keyword>
<feature type="transmembrane region" description="Helical" evidence="1">
    <location>
        <begin position="395"/>
        <end position="420"/>
    </location>
</feature>
<dbReference type="AlphaFoldDB" id="A0A928ZX97"/>
<feature type="transmembrane region" description="Helical" evidence="1">
    <location>
        <begin position="143"/>
        <end position="163"/>
    </location>
</feature>
<dbReference type="NCBIfam" id="NF047440">
    <property type="entry name" value="LA3751_2_3_fam"/>
    <property type="match status" value="1"/>
</dbReference>
<evidence type="ECO:0000313" key="2">
    <source>
        <dbReference type="EMBL" id="MBE9069136.1"/>
    </source>
</evidence>
<keyword evidence="1" id="KW-0472">Membrane</keyword>
<feature type="transmembrane region" description="Helical" evidence="1">
    <location>
        <begin position="253"/>
        <end position="276"/>
    </location>
</feature>
<organism evidence="2 3">
    <name type="scientific">Leptolyngbya cf. ectocarpi LEGE 11479</name>
    <dbReference type="NCBI Taxonomy" id="1828722"/>
    <lineage>
        <taxon>Bacteria</taxon>
        <taxon>Bacillati</taxon>
        <taxon>Cyanobacteriota</taxon>
        <taxon>Cyanophyceae</taxon>
        <taxon>Leptolyngbyales</taxon>
        <taxon>Leptolyngbyaceae</taxon>
        <taxon>Leptolyngbya group</taxon>
        <taxon>Leptolyngbya</taxon>
    </lineage>
</organism>
<feature type="transmembrane region" description="Helical" evidence="1">
    <location>
        <begin position="106"/>
        <end position="131"/>
    </location>
</feature>